<protein>
    <submittedName>
        <fullName evidence="1">Uncharacterized protein</fullName>
    </submittedName>
</protein>
<accession>W7TUR5</accession>
<dbReference type="PANTHER" id="PTHR48420:SF1">
    <property type="entry name" value="NON-HAEM DIOXYGENASE N-TERMINAL DOMAIN-CONTAINING PROTEIN"/>
    <property type="match status" value="1"/>
</dbReference>
<proteinExistence type="predicted"/>
<dbReference type="EMBL" id="AZIL01001406">
    <property type="protein sequence ID" value="EWM24044.1"/>
    <property type="molecule type" value="Genomic_DNA"/>
</dbReference>
<dbReference type="PANTHER" id="PTHR48420">
    <property type="entry name" value="NON-HAEM DIOXYGENASE N-TERMINAL DOMAIN-CONTAINING PROTEIN"/>
    <property type="match status" value="1"/>
</dbReference>
<sequence length="445" mass="49203">MEQSNSRTRIVEVRYDDLLASKDLSREIEKVKGRFTGGTYIKYYDMRKGPLLRALPVTLVVVLSMCSDTALTLNFDDDLPHQAFGEHGMGLLTVSGVPGLSEKRRSILHLAYAFASLPSTVRAKYEHSLSSYSFGWSHGKECLQEGRPDLLKGSYYANPLHDTPCSDQNLIEKYPAFLHPNIWPTADLPALEPAFKDMGGLIVEVGALVARQCDSYVSRMCPAYPPNRLEKIVRESRVCKARLLHYFPIIPEGKGPDGAARGWEGTGEAWAGASEWCGWHNDHGSLTGLTSALYVDEEGEEVDFSDCFGKGVHGGLEKEEGGLFVLSRNGQVVKVNIPPDHLAFQIGETAQIHSGGLLKATPHAVKGTTLAKRRLSRETFAVFMEPEMDESMTMPAGRSREDVTQKIGDRIHEKGAHVHLPSLDSRWEPGMSFADFTAKTLASYY</sequence>
<keyword evidence="2" id="KW-1185">Reference proteome</keyword>
<comment type="caution">
    <text evidence="1">The sequence shown here is derived from an EMBL/GenBank/DDBJ whole genome shotgun (WGS) entry which is preliminary data.</text>
</comment>
<dbReference type="AlphaFoldDB" id="W7TUR5"/>
<evidence type="ECO:0000313" key="2">
    <source>
        <dbReference type="Proteomes" id="UP000019335"/>
    </source>
</evidence>
<dbReference type="Proteomes" id="UP000019335">
    <property type="component" value="Chromosome 15"/>
</dbReference>
<organism evidence="1 2">
    <name type="scientific">Nannochloropsis gaditana</name>
    <dbReference type="NCBI Taxonomy" id="72520"/>
    <lineage>
        <taxon>Eukaryota</taxon>
        <taxon>Sar</taxon>
        <taxon>Stramenopiles</taxon>
        <taxon>Ochrophyta</taxon>
        <taxon>Eustigmatophyceae</taxon>
        <taxon>Eustigmatales</taxon>
        <taxon>Monodopsidaceae</taxon>
        <taxon>Nannochloropsis</taxon>
    </lineage>
</organism>
<name>W7TUR5_9STRA</name>
<dbReference type="OrthoDB" id="438224at2759"/>
<dbReference type="InterPro" id="IPR027443">
    <property type="entry name" value="IPNS-like_sf"/>
</dbReference>
<gene>
    <name evidence="1" type="ORF">Naga_100280g6</name>
</gene>
<dbReference type="SUPFAM" id="SSF51197">
    <property type="entry name" value="Clavaminate synthase-like"/>
    <property type="match status" value="1"/>
</dbReference>
<evidence type="ECO:0000313" key="1">
    <source>
        <dbReference type="EMBL" id="EWM24044.1"/>
    </source>
</evidence>
<dbReference type="Gene3D" id="2.60.120.330">
    <property type="entry name" value="B-lactam Antibiotic, Isopenicillin N Synthase, Chain"/>
    <property type="match status" value="1"/>
</dbReference>
<reference evidence="1 2" key="1">
    <citation type="journal article" date="2014" name="Mol. Plant">
        <title>Chromosome Scale Genome Assembly and Transcriptome Profiling of Nannochloropsis gaditana in Nitrogen Depletion.</title>
        <authorList>
            <person name="Corteggiani Carpinelli E."/>
            <person name="Telatin A."/>
            <person name="Vitulo N."/>
            <person name="Forcato C."/>
            <person name="D'Angelo M."/>
            <person name="Schiavon R."/>
            <person name="Vezzi A."/>
            <person name="Giacometti G.M."/>
            <person name="Morosinotto T."/>
            <person name="Valle G."/>
        </authorList>
    </citation>
    <scope>NUCLEOTIDE SEQUENCE [LARGE SCALE GENOMIC DNA]</scope>
    <source>
        <strain evidence="1 2">B-31</strain>
    </source>
</reference>